<dbReference type="PROSITE" id="PS51257">
    <property type="entry name" value="PROKAR_LIPOPROTEIN"/>
    <property type="match status" value="1"/>
</dbReference>
<feature type="region of interest" description="Disordered" evidence="1">
    <location>
        <begin position="165"/>
        <end position="208"/>
    </location>
</feature>
<evidence type="ECO:0000259" key="3">
    <source>
        <dbReference type="PROSITE" id="PS50222"/>
    </source>
</evidence>
<proteinExistence type="predicted"/>
<dbReference type="OrthoDB" id="7427830at2"/>
<feature type="compositionally biased region" description="Basic and acidic residues" evidence="1">
    <location>
        <begin position="187"/>
        <end position="200"/>
    </location>
</feature>
<feature type="domain" description="EF-hand" evidence="3">
    <location>
        <begin position="138"/>
        <end position="173"/>
    </location>
</feature>
<reference evidence="4 5" key="1">
    <citation type="submission" date="2019-05" db="EMBL/GenBank/DDBJ databases">
        <title>Erythrobacter marisflavi sp. nov., isolated from isolated from water of an estuary environment.</title>
        <authorList>
            <person name="Yoon J.-H."/>
        </authorList>
    </citation>
    <scope>NUCLEOTIDE SEQUENCE [LARGE SCALE GENOMIC DNA]</scope>
    <source>
        <strain evidence="4 5">KEM-5</strain>
    </source>
</reference>
<feature type="chain" id="PRO_5024315296" description="EF-hand domain-containing protein" evidence="2">
    <location>
        <begin position="25"/>
        <end position="208"/>
    </location>
</feature>
<dbReference type="PROSITE" id="PS00018">
    <property type="entry name" value="EF_HAND_1"/>
    <property type="match status" value="2"/>
</dbReference>
<dbReference type="PROSITE" id="PS50222">
    <property type="entry name" value="EF_HAND_2"/>
    <property type="match status" value="1"/>
</dbReference>
<evidence type="ECO:0000256" key="2">
    <source>
        <dbReference type="SAM" id="SignalP"/>
    </source>
</evidence>
<protein>
    <recommendedName>
        <fullName evidence="3">EF-hand domain-containing protein</fullName>
    </recommendedName>
</protein>
<dbReference type="EMBL" id="VCAO01000001">
    <property type="protein sequence ID" value="TMM50057.1"/>
    <property type="molecule type" value="Genomic_DNA"/>
</dbReference>
<dbReference type="Pfam" id="PF13202">
    <property type="entry name" value="EF-hand_5"/>
    <property type="match status" value="2"/>
</dbReference>
<evidence type="ECO:0000256" key="1">
    <source>
        <dbReference type="SAM" id="MobiDB-lite"/>
    </source>
</evidence>
<accession>A0A5S3Q133</accession>
<keyword evidence="5" id="KW-1185">Reference proteome</keyword>
<dbReference type="RefSeq" id="WP_138615618.1">
    <property type="nucleotide sequence ID" value="NZ_VCAO01000001.1"/>
</dbReference>
<evidence type="ECO:0000313" key="5">
    <source>
        <dbReference type="Proteomes" id="UP000309668"/>
    </source>
</evidence>
<evidence type="ECO:0000313" key="4">
    <source>
        <dbReference type="EMBL" id="TMM50057.1"/>
    </source>
</evidence>
<dbReference type="Proteomes" id="UP000309668">
    <property type="component" value="Unassembled WGS sequence"/>
</dbReference>
<gene>
    <name evidence="4" type="ORF">FEV51_02350</name>
</gene>
<sequence>MMTNKLLFAAASGMALMLSACGDADTVDNTDMAASEMDTGDLTNMDGDMAAVNDFDPMSRDYTLSAEQKTRRDAFDMAAFRTDYDKYRMEMDKDKSMSEMTRDKWEYSALDRNRDGKLSAAEYAFYAAPMGSTKMDDAQLGKLADSYYFYDADGDGYISDSEFTSIRSGSMNDDKTMSDGNMSGDKMGNERPMTGKDKNDPTYGQPQT</sequence>
<name>A0A5S3Q133_9SPHN</name>
<dbReference type="SUPFAM" id="SSF47473">
    <property type="entry name" value="EF-hand"/>
    <property type="match status" value="1"/>
</dbReference>
<dbReference type="GO" id="GO:0005509">
    <property type="term" value="F:calcium ion binding"/>
    <property type="evidence" value="ECO:0007669"/>
    <property type="project" value="InterPro"/>
</dbReference>
<dbReference type="AlphaFoldDB" id="A0A5S3Q133"/>
<organism evidence="4 5">
    <name type="scientific">Qipengyuania marisflavi</name>
    <dbReference type="NCBI Taxonomy" id="2486356"/>
    <lineage>
        <taxon>Bacteria</taxon>
        <taxon>Pseudomonadati</taxon>
        <taxon>Pseudomonadota</taxon>
        <taxon>Alphaproteobacteria</taxon>
        <taxon>Sphingomonadales</taxon>
        <taxon>Erythrobacteraceae</taxon>
        <taxon>Qipengyuania</taxon>
    </lineage>
</organism>
<dbReference type="InterPro" id="IPR018247">
    <property type="entry name" value="EF_Hand_1_Ca_BS"/>
</dbReference>
<dbReference type="InterPro" id="IPR002048">
    <property type="entry name" value="EF_hand_dom"/>
</dbReference>
<dbReference type="Gene3D" id="1.10.238.10">
    <property type="entry name" value="EF-hand"/>
    <property type="match status" value="1"/>
</dbReference>
<keyword evidence="2" id="KW-0732">Signal</keyword>
<feature type="signal peptide" evidence="2">
    <location>
        <begin position="1"/>
        <end position="24"/>
    </location>
</feature>
<comment type="caution">
    <text evidence="4">The sequence shown here is derived from an EMBL/GenBank/DDBJ whole genome shotgun (WGS) entry which is preliminary data.</text>
</comment>
<dbReference type="InterPro" id="IPR011992">
    <property type="entry name" value="EF-hand-dom_pair"/>
</dbReference>